<dbReference type="InterPro" id="IPR015915">
    <property type="entry name" value="Kelch-typ_b-propeller"/>
</dbReference>
<name>A0A267GKE3_9PLAT</name>
<keyword evidence="1" id="KW-0880">Kelch repeat</keyword>
<reference evidence="4 5" key="1">
    <citation type="submission" date="2017-06" db="EMBL/GenBank/DDBJ databases">
        <title>A platform for efficient transgenesis in Macrostomum lignano, a flatworm model organism for stem cell research.</title>
        <authorList>
            <person name="Berezikov E."/>
        </authorList>
    </citation>
    <scope>NUCLEOTIDE SEQUENCE [LARGE SCALE GENOMIC DNA]</scope>
    <source>
        <strain evidence="4">DV1</strain>
        <tissue evidence="4">Whole organism</tissue>
    </source>
</reference>
<dbReference type="Pfam" id="PF00651">
    <property type="entry name" value="BTB"/>
    <property type="match status" value="1"/>
</dbReference>
<dbReference type="InterPro" id="IPR006652">
    <property type="entry name" value="Kelch_1"/>
</dbReference>
<dbReference type="PROSITE" id="PS50097">
    <property type="entry name" value="BTB"/>
    <property type="match status" value="1"/>
</dbReference>
<dbReference type="STRING" id="282301.A0A267GKE3"/>
<dbReference type="InterPro" id="IPR011333">
    <property type="entry name" value="SKP1/BTB/POZ_sf"/>
</dbReference>
<dbReference type="SMART" id="SM00612">
    <property type="entry name" value="Kelch"/>
    <property type="match status" value="4"/>
</dbReference>
<sequence>TGLSSLYDSAELSDVCLIASRDEAASDEAEKAASSSSVRKFPAHRAVLAAATPYFRALFAPRANGAPLAAPGASVRLRAVAPEALEIVLRFVYTGEFEFSPDIAQEVYEAAALLQLDCLLDRLRVGMSTCIGAENCVPLYLLADAHGDSQLKEAAYTFMRSEPRQLADTGALDGAPDWLMDRLLSDECLRVQCETDALYTLVRWAAADPDARLIPAREKLRWHIRYSLISTDLSTSTSTSSSSTLALRMAASVNASLDCLLQPPQATSSITTTSAASSTPRLGNRSRLLYLGGRGGRSWRDDADLTAVDVMDAWSGEWKSMESLPSRRCLFAAASADTVSSQAVLIVGGESDGMLLDDCWLMDLRDAAGCRWLPGPALPGPRAEHCLVRLGGCSTDGGGVGGSVLLLLGGLGQAHEPAVLCLEGPDFAEGAWRQVTTLPACRRGAAAVASPDNSAGGGGGSCVDFLGGLDAFDQPSRSWFRYDPLVNHWRRMPDLPAPLAHFGLVASPDTGALYCLGGGGAGASPSAACWRCDQRRGVWDQLAPMPAPRQRLCAAIAGAEIFVIGGECRPFLDLGHSVEPALLASGVDIYDVRAARWRQMTAGGGACPTEPQTRTDACLLTVPYV</sequence>
<dbReference type="InterPro" id="IPR011705">
    <property type="entry name" value="BACK"/>
</dbReference>
<dbReference type="Gene3D" id="1.25.40.420">
    <property type="match status" value="1"/>
</dbReference>
<keyword evidence="2" id="KW-0677">Repeat</keyword>
<protein>
    <recommendedName>
        <fullName evidence="3">BTB domain-containing protein</fullName>
    </recommendedName>
</protein>
<dbReference type="SMART" id="SM00225">
    <property type="entry name" value="BTB"/>
    <property type="match status" value="1"/>
</dbReference>
<dbReference type="PANTHER" id="PTHR24412">
    <property type="entry name" value="KELCH PROTEIN"/>
    <property type="match status" value="1"/>
</dbReference>
<dbReference type="SUPFAM" id="SSF54695">
    <property type="entry name" value="POZ domain"/>
    <property type="match status" value="1"/>
</dbReference>
<dbReference type="InterPro" id="IPR000210">
    <property type="entry name" value="BTB/POZ_dom"/>
</dbReference>
<keyword evidence="5" id="KW-1185">Reference proteome</keyword>
<dbReference type="Pfam" id="PF07707">
    <property type="entry name" value="BACK"/>
    <property type="match status" value="1"/>
</dbReference>
<dbReference type="CDD" id="cd18186">
    <property type="entry name" value="BTB_POZ_ZBTB_KLHL-like"/>
    <property type="match status" value="1"/>
</dbReference>
<evidence type="ECO:0000313" key="5">
    <source>
        <dbReference type="Proteomes" id="UP000215902"/>
    </source>
</evidence>
<dbReference type="Gene3D" id="2.120.10.80">
    <property type="entry name" value="Kelch-type beta propeller"/>
    <property type="match status" value="2"/>
</dbReference>
<evidence type="ECO:0000259" key="3">
    <source>
        <dbReference type="PROSITE" id="PS50097"/>
    </source>
</evidence>
<evidence type="ECO:0000256" key="1">
    <source>
        <dbReference type="ARBA" id="ARBA00022441"/>
    </source>
</evidence>
<dbReference type="Gene3D" id="3.30.710.10">
    <property type="entry name" value="Potassium Channel Kv1.1, Chain A"/>
    <property type="match status" value="1"/>
</dbReference>
<dbReference type="AlphaFoldDB" id="A0A267GKE3"/>
<organism evidence="4 5">
    <name type="scientific">Macrostomum lignano</name>
    <dbReference type="NCBI Taxonomy" id="282301"/>
    <lineage>
        <taxon>Eukaryota</taxon>
        <taxon>Metazoa</taxon>
        <taxon>Spiralia</taxon>
        <taxon>Lophotrochozoa</taxon>
        <taxon>Platyhelminthes</taxon>
        <taxon>Rhabditophora</taxon>
        <taxon>Macrostomorpha</taxon>
        <taxon>Macrostomida</taxon>
        <taxon>Macrostomidae</taxon>
        <taxon>Macrostomum</taxon>
    </lineage>
</organism>
<evidence type="ECO:0000256" key="2">
    <source>
        <dbReference type="ARBA" id="ARBA00022737"/>
    </source>
</evidence>
<accession>A0A267GKE3</accession>
<proteinExistence type="predicted"/>
<feature type="non-terminal residue" evidence="4">
    <location>
        <position position="1"/>
    </location>
</feature>
<evidence type="ECO:0000313" key="4">
    <source>
        <dbReference type="EMBL" id="PAA85739.1"/>
    </source>
</evidence>
<dbReference type="OrthoDB" id="45365at2759"/>
<feature type="domain" description="BTB" evidence="3">
    <location>
        <begin position="13"/>
        <end position="101"/>
    </location>
</feature>
<comment type="caution">
    <text evidence="4">The sequence shown here is derived from an EMBL/GenBank/DDBJ whole genome shotgun (WGS) entry which is preliminary data.</text>
</comment>
<dbReference type="SUPFAM" id="SSF117281">
    <property type="entry name" value="Kelch motif"/>
    <property type="match status" value="2"/>
</dbReference>
<dbReference type="PANTHER" id="PTHR24412:SF489">
    <property type="entry name" value="RING FINGER DOMAIN AND KELCH REPEAT-CONTAINING PROTEIN DDB_G0271372"/>
    <property type="match status" value="1"/>
</dbReference>
<dbReference type="EMBL" id="NIVC01000306">
    <property type="protein sequence ID" value="PAA85739.1"/>
    <property type="molecule type" value="Genomic_DNA"/>
</dbReference>
<gene>
    <name evidence="4" type="ORF">BOX15_Mlig011592g2</name>
</gene>
<dbReference type="Proteomes" id="UP000215902">
    <property type="component" value="Unassembled WGS sequence"/>
</dbReference>
<dbReference type="SMART" id="SM00875">
    <property type="entry name" value="BACK"/>
    <property type="match status" value="1"/>
</dbReference>